<dbReference type="InterPro" id="IPR004622">
    <property type="entry name" value="DNA_pol_HolB"/>
</dbReference>
<dbReference type="InterPro" id="IPR050238">
    <property type="entry name" value="DNA_Rep/Repair_Clamp_Loader"/>
</dbReference>
<evidence type="ECO:0000313" key="5">
    <source>
        <dbReference type="Proteomes" id="UP000190198"/>
    </source>
</evidence>
<evidence type="ECO:0000256" key="1">
    <source>
        <dbReference type="ARBA" id="ARBA00012417"/>
    </source>
</evidence>
<dbReference type="EMBL" id="MPRK01000005">
    <property type="protein sequence ID" value="OOZ42986.1"/>
    <property type="molecule type" value="Genomic_DNA"/>
</dbReference>
<keyword evidence="2" id="KW-0808">Transferase</keyword>
<dbReference type="NCBIfam" id="TIGR00678">
    <property type="entry name" value="holB"/>
    <property type="match status" value="1"/>
</dbReference>
<comment type="caution">
    <text evidence="4">The sequence shown here is derived from an EMBL/GenBank/DDBJ whole genome shotgun (WGS) entry which is preliminary data.</text>
</comment>
<proteinExistence type="predicted"/>
<keyword evidence="2" id="KW-0239">DNA-directed DNA polymerase</keyword>
<dbReference type="GO" id="GO:0003887">
    <property type="term" value="F:DNA-directed DNA polymerase activity"/>
    <property type="evidence" value="ECO:0007669"/>
    <property type="project" value="UniProtKB-KW"/>
</dbReference>
<dbReference type="SUPFAM" id="SSF52540">
    <property type="entry name" value="P-loop containing nucleoside triphosphate hydrolases"/>
    <property type="match status" value="1"/>
</dbReference>
<dbReference type="RefSeq" id="WP_078475970.1">
    <property type="nucleotide sequence ID" value="NZ_MPRK01000005.1"/>
</dbReference>
<dbReference type="Gene3D" id="3.40.50.300">
    <property type="entry name" value="P-loop containing nucleotide triphosphate hydrolases"/>
    <property type="match status" value="1"/>
</dbReference>
<comment type="catalytic activity">
    <reaction evidence="3">
        <text>DNA(n) + a 2'-deoxyribonucleoside 5'-triphosphate = DNA(n+1) + diphosphate</text>
        <dbReference type="Rhea" id="RHEA:22508"/>
        <dbReference type="Rhea" id="RHEA-COMP:17339"/>
        <dbReference type="Rhea" id="RHEA-COMP:17340"/>
        <dbReference type="ChEBI" id="CHEBI:33019"/>
        <dbReference type="ChEBI" id="CHEBI:61560"/>
        <dbReference type="ChEBI" id="CHEBI:173112"/>
        <dbReference type="EC" id="2.7.7.7"/>
    </reaction>
</comment>
<keyword evidence="2" id="KW-0548">Nucleotidyltransferase</keyword>
<keyword evidence="5" id="KW-1185">Reference proteome</keyword>
<evidence type="ECO:0000313" key="4">
    <source>
        <dbReference type="EMBL" id="OOZ42986.1"/>
    </source>
</evidence>
<dbReference type="Pfam" id="PF13177">
    <property type="entry name" value="DNA_pol3_delta2"/>
    <property type="match status" value="1"/>
</dbReference>
<dbReference type="EC" id="2.7.7.7" evidence="1"/>
<dbReference type="PANTHER" id="PTHR11669:SF8">
    <property type="entry name" value="DNA POLYMERASE III SUBUNIT DELTA"/>
    <property type="match status" value="1"/>
</dbReference>
<name>A0A1T2LDG3_9GAMM</name>
<dbReference type="GO" id="GO:0006261">
    <property type="term" value="P:DNA-templated DNA replication"/>
    <property type="evidence" value="ECO:0007669"/>
    <property type="project" value="TreeGrafter"/>
</dbReference>
<dbReference type="PANTHER" id="PTHR11669">
    <property type="entry name" value="REPLICATION FACTOR C / DNA POLYMERASE III GAMMA-TAU SUBUNIT"/>
    <property type="match status" value="1"/>
</dbReference>
<protein>
    <recommendedName>
        <fullName evidence="1">DNA-directed DNA polymerase</fullName>
        <ecNumber evidence="1">2.7.7.7</ecNumber>
    </recommendedName>
</protein>
<sequence length="323" mass="36241">MSCFPWQQEQWERLCSYHAKGRLPHAILLEGPRSTGKQAFARVFANYMLCSSPRNYEPCGSCHGCQLLKAGNHPDLVDMEPEEGSKTIRVDEIRAFVASTALTPQTAACRIALISPAEAMNQAAANSLLKTLEEPNPGNHILLVSHAPWELPATIRSRCQHLMFPLPGKQEAIDWLTAQQPDDEWPGLLDCVRGAPLKAIEFKQQHGLDSYREEKRRFAALLSGKANLVEVGTAWSKDETGMIANWIFHWTLDLARANESGIMQMHDRELAGWLKDLIPRMDSVKLFSVLDKLSSLQQGIRLRNLNAQMQFETLALELMEAGE</sequence>
<dbReference type="InterPro" id="IPR027417">
    <property type="entry name" value="P-loop_NTPase"/>
</dbReference>
<dbReference type="NCBIfam" id="NF004310">
    <property type="entry name" value="PRK05707.1"/>
    <property type="match status" value="1"/>
</dbReference>
<dbReference type="GO" id="GO:0009360">
    <property type="term" value="C:DNA polymerase III complex"/>
    <property type="evidence" value="ECO:0007669"/>
    <property type="project" value="TreeGrafter"/>
</dbReference>
<organism evidence="4 5">
    <name type="scientific">Solemya elarraichensis gill symbiont</name>
    <dbReference type="NCBI Taxonomy" id="1918949"/>
    <lineage>
        <taxon>Bacteria</taxon>
        <taxon>Pseudomonadati</taxon>
        <taxon>Pseudomonadota</taxon>
        <taxon>Gammaproteobacteria</taxon>
        <taxon>sulfur-oxidizing symbionts</taxon>
    </lineage>
</organism>
<reference evidence="4 5" key="1">
    <citation type="submission" date="2016-11" db="EMBL/GenBank/DDBJ databases">
        <title>Mixed transmission modes and dynamic genome evolution in an obligate animal-bacterial symbiosis.</title>
        <authorList>
            <person name="Russell S.L."/>
            <person name="Corbett-Detig R.B."/>
            <person name="Cavanaugh C.M."/>
        </authorList>
    </citation>
    <scope>NUCLEOTIDE SEQUENCE [LARGE SCALE GENOMIC DNA]</scope>
    <source>
        <strain evidence="4">Sp-SM6</strain>
    </source>
</reference>
<dbReference type="Proteomes" id="UP000190198">
    <property type="component" value="Unassembled WGS sequence"/>
</dbReference>
<gene>
    <name evidence="4" type="ORF">BOW52_00770</name>
</gene>
<evidence type="ECO:0000256" key="3">
    <source>
        <dbReference type="ARBA" id="ARBA00049244"/>
    </source>
</evidence>
<dbReference type="AlphaFoldDB" id="A0A1T2LDG3"/>
<evidence type="ECO:0000256" key="2">
    <source>
        <dbReference type="ARBA" id="ARBA00022932"/>
    </source>
</evidence>
<dbReference type="GO" id="GO:0008408">
    <property type="term" value="F:3'-5' exonuclease activity"/>
    <property type="evidence" value="ECO:0007669"/>
    <property type="project" value="InterPro"/>
</dbReference>
<accession>A0A1T2LDG3</accession>
<dbReference type="OrthoDB" id="9811073at2"/>